<evidence type="ECO:0000256" key="7">
    <source>
        <dbReference type="ARBA" id="ARBA00022989"/>
    </source>
</evidence>
<proteinExistence type="inferred from homology"/>
<feature type="transmembrane region" description="Helical" evidence="9">
    <location>
        <begin position="6"/>
        <end position="25"/>
    </location>
</feature>
<dbReference type="PANTHER" id="PTHR30086:SF20">
    <property type="entry name" value="ARGININE EXPORTER PROTEIN ARGO-RELATED"/>
    <property type="match status" value="1"/>
</dbReference>
<name>A0A0H5S6K0_9MYCO</name>
<organism evidence="10 11">
    <name type="scientific">Mycolicibacterium neworleansense</name>
    <dbReference type="NCBI Taxonomy" id="146018"/>
    <lineage>
        <taxon>Bacteria</taxon>
        <taxon>Bacillati</taxon>
        <taxon>Actinomycetota</taxon>
        <taxon>Actinomycetes</taxon>
        <taxon>Mycobacteriales</taxon>
        <taxon>Mycobacteriaceae</taxon>
        <taxon>Mycolicibacterium</taxon>
    </lineage>
</organism>
<evidence type="ECO:0000256" key="2">
    <source>
        <dbReference type="ARBA" id="ARBA00009043"/>
    </source>
</evidence>
<comment type="subcellular location">
    <subcellularLocation>
        <location evidence="1">Cell membrane</location>
        <topology evidence="1">Multi-pass membrane protein</topology>
    </subcellularLocation>
</comment>
<dbReference type="PANTHER" id="PTHR30086">
    <property type="entry name" value="ARGININE EXPORTER PROTEIN ARGO"/>
    <property type="match status" value="1"/>
</dbReference>
<protein>
    <submittedName>
        <fullName evidence="10">Membrane transporter</fullName>
    </submittedName>
</protein>
<evidence type="ECO:0000256" key="9">
    <source>
        <dbReference type="SAM" id="Phobius"/>
    </source>
</evidence>
<keyword evidence="6" id="KW-0029">Amino-acid transport</keyword>
<evidence type="ECO:0000256" key="6">
    <source>
        <dbReference type="ARBA" id="ARBA00022970"/>
    </source>
</evidence>
<keyword evidence="3" id="KW-0813">Transport</keyword>
<gene>
    <name evidence="10" type="ORF">BN2156_03712</name>
</gene>
<keyword evidence="11" id="KW-1185">Reference proteome</keyword>
<sequence length="199" mass="20658">MASPVLVGFLTTMALIAAIGAQNAFVLRQGIRGEHIVAVIAVCTVSDLILIAAGIAGVGALITAHPDAMTVAKFGGAAFLIGYGVLAARRAFRPSTLNPSERTPARLAEVLVTCLALTWLNPHVYLDTVVLLGSLANEHQEQRWLFGAGAVAASALWFTGLGLGARRLAGLFATPMTWRILDGVIAVMMVALGVSLAVS</sequence>
<keyword evidence="5 9" id="KW-0812">Transmembrane</keyword>
<dbReference type="NCBIfam" id="TIGR00948">
    <property type="entry name" value="2a75"/>
    <property type="match status" value="1"/>
</dbReference>
<dbReference type="AlphaFoldDB" id="A0A0H5S6K0"/>
<evidence type="ECO:0000256" key="5">
    <source>
        <dbReference type="ARBA" id="ARBA00022692"/>
    </source>
</evidence>
<evidence type="ECO:0000313" key="10">
    <source>
        <dbReference type="EMBL" id="CRZ16834.1"/>
    </source>
</evidence>
<evidence type="ECO:0000313" key="11">
    <source>
        <dbReference type="Proteomes" id="UP000199147"/>
    </source>
</evidence>
<dbReference type="STRING" id="146018.BN2156_03712"/>
<dbReference type="Proteomes" id="UP000199147">
    <property type="component" value="Unassembled WGS sequence"/>
</dbReference>
<evidence type="ECO:0000256" key="3">
    <source>
        <dbReference type="ARBA" id="ARBA00022448"/>
    </source>
</evidence>
<reference evidence="11" key="1">
    <citation type="submission" date="2015-07" db="EMBL/GenBank/DDBJ databases">
        <authorList>
            <person name="Urmite Genomes"/>
        </authorList>
    </citation>
    <scope>NUCLEOTIDE SEQUENCE [LARGE SCALE GENOMIC DNA]</scope>
    <source>
        <strain evidence="11">type strain: ATCC 49404</strain>
    </source>
</reference>
<feature type="transmembrane region" description="Helical" evidence="9">
    <location>
        <begin position="177"/>
        <end position="198"/>
    </location>
</feature>
<comment type="similarity">
    <text evidence="2">Belongs to the LysE/ArgO transporter (TC 2.A.75) family.</text>
</comment>
<feature type="transmembrane region" description="Helical" evidence="9">
    <location>
        <begin position="144"/>
        <end position="165"/>
    </location>
</feature>
<dbReference type="Pfam" id="PF01810">
    <property type="entry name" value="LysE"/>
    <property type="match status" value="1"/>
</dbReference>
<dbReference type="GO" id="GO:0015171">
    <property type="term" value="F:amino acid transmembrane transporter activity"/>
    <property type="evidence" value="ECO:0007669"/>
    <property type="project" value="TreeGrafter"/>
</dbReference>
<dbReference type="InterPro" id="IPR001123">
    <property type="entry name" value="LeuE-type"/>
</dbReference>
<keyword evidence="7 9" id="KW-1133">Transmembrane helix</keyword>
<dbReference type="RefSeq" id="WP_090516442.1">
    <property type="nucleotide sequence ID" value="NZ_CWKH01000002.1"/>
</dbReference>
<keyword evidence="4" id="KW-1003">Cell membrane</keyword>
<evidence type="ECO:0000256" key="4">
    <source>
        <dbReference type="ARBA" id="ARBA00022475"/>
    </source>
</evidence>
<feature type="transmembrane region" description="Helical" evidence="9">
    <location>
        <begin position="37"/>
        <end position="62"/>
    </location>
</feature>
<dbReference type="GO" id="GO:0005886">
    <property type="term" value="C:plasma membrane"/>
    <property type="evidence" value="ECO:0007669"/>
    <property type="project" value="UniProtKB-SubCell"/>
</dbReference>
<keyword evidence="8 9" id="KW-0472">Membrane</keyword>
<dbReference type="OrthoDB" id="5638726at2"/>
<feature type="transmembrane region" description="Helical" evidence="9">
    <location>
        <begin position="68"/>
        <end position="86"/>
    </location>
</feature>
<evidence type="ECO:0000256" key="8">
    <source>
        <dbReference type="ARBA" id="ARBA00023136"/>
    </source>
</evidence>
<accession>A0A0H5S6K0</accession>
<dbReference type="InterPro" id="IPR004777">
    <property type="entry name" value="Lys/arg_exporter"/>
</dbReference>
<evidence type="ECO:0000256" key="1">
    <source>
        <dbReference type="ARBA" id="ARBA00004651"/>
    </source>
</evidence>
<dbReference type="EMBL" id="CWKH01000002">
    <property type="protein sequence ID" value="CRZ16834.1"/>
    <property type="molecule type" value="Genomic_DNA"/>
</dbReference>